<sequence>MDIKETGMHGRLPGYLGLLAILGMLGAVGGLHHAAAQTKPAGTLTWALHFSMAPTFYDPAETAGIATPFKFLYALHDALIKPMPEGLLTPSLAERWTESPDGLVYEFFLRPGVTFHNGDPLTADDVVFSFQRYKGAGAKLFKDTVQSVEAVDAHRVRFRLREPWPDFLLFLGTPATGAGLVVPKKYMERVGDEGFKQHPMGAGPYKFVSHMAGLELTLEANETYWRKTPSVKRLVFKSVPEGTTRLAVLKAGEADIAYSLPGELADEVRKSTTLTLKVTNPPTPLWLDFTGKWDPKSPWHDRRVRLAANYAVDRQAINEAETLGLSKVTGSIIPHRFLYALPIEPYPYDPEKARQLLKEAGYPNGFDAGDLTPTPPWTSMAEAAAGYLGAVGIKIRVRTMERPAMFTAWRGKTLQGIILAASGAMGSASTRLDNYVVSSGEFAYGGDPALDALFQQQARERDPQKREALLHALQRQVHEQALFVPIYEIAGLSGVGPRVAESGLGLIPTYNWSGPYEEVRLKP</sequence>
<protein>
    <submittedName>
        <fullName evidence="6">ABC transporter substrate-binding protein</fullName>
    </submittedName>
</protein>
<organism evidence="6 7">
    <name type="scientific">Tectimicrobiota bacterium</name>
    <dbReference type="NCBI Taxonomy" id="2528274"/>
    <lineage>
        <taxon>Bacteria</taxon>
        <taxon>Pseudomonadati</taxon>
        <taxon>Nitrospinota/Tectimicrobiota group</taxon>
        <taxon>Candidatus Tectimicrobiota</taxon>
    </lineage>
</organism>
<keyword evidence="3" id="KW-0732">Signal</keyword>
<evidence type="ECO:0000259" key="5">
    <source>
        <dbReference type="Pfam" id="PF00496"/>
    </source>
</evidence>
<dbReference type="AlphaFoldDB" id="A0A938B301"/>
<dbReference type="SUPFAM" id="SSF53850">
    <property type="entry name" value="Periplasmic binding protein-like II"/>
    <property type="match status" value="1"/>
</dbReference>
<dbReference type="Gene3D" id="3.10.105.10">
    <property type="entry name" value="Dipeptide-binding Protein, Domain 3"/>
    <property type="match status" value="1"/>
</dbReference>
<evidence type="ECO:0000256" key="3">
    <source>
        <dbReference type="ARBA" id="ARBA00022729"/>
    </source>
</evidence>
<comment type="similarity">
    <text evidence="1">Belongs to the bacterial solute-binding protein 5 family.</text>
</comment>
<feature type="transmembrane region" description="Helical" evidence="4">
    <location>
        <begin position="12"/>
        <end position="31"/>
    </location>
</feature>
<comment type="caution">
    <text evidence="6">The sequence shown here is derived from an EMBL/GenBank/DDBJ whole genome shotgun (WGS) entry which is preliminary data.</text>
</comment>
<accession>A0A938B301</accession>
<dbReference type="GO" id="GO:0043190">
    <property type="term" value="C:ATP-binding cassette (ABC) transporter complex"/>
    <property type="evidence" value="ECO:0007669"/>
    <property type="project" value="InterPro"/>
</dbReference>
<dbReference type="GO" id="GO:0030288">
    <property type="term" value="C:outer membrane-bounded periplasmic space"/>
    <property type="evidence" value="ECO:0007669"/>
    <property type="project" value="UniProtKB-ARBA"/>
</dbReference>
<dbReference type="InterPro" id="IPR000914">
    <property type="entry name" value="SBP_5_dom"/>
</dbReference>
<evidence type="ECO:0000313" key="7">
    <source>
        <dbReference type="Proteomes" id="UP000712673"/>
    </source>
</evidence>
<dbReference type="InterPro" id="IPR030678">
    <property type="entry name" value="Peptide/Ni-bd"/>
</dbReference>
<dbReference type="EMBL" id="VGLS01000348">
    <property type="protein sequence ID" value="MBM3224534.1"/>
    <property type="molecule type" value="Genomic_DNA"/>
</dbReference>
<gene>
    <name evidence="6" type="ORF">FJZ47_12130</name>
</gene>
<evidence type="ECO:0000313" key="6">
    <source>
        <dbReference type="EMBL" id="MBM3224534.1"/>
    </source>
</evidence>
<keyword evidence="4" id="KW-0472">Membrane</keyword>
<dbReference type="Proteomes" id="UP000712673">
    <property type="component" value="Unassembled WGS sequence"/>
</dbReference>
<feature type="domain" description="Solute-binding protein family 5" evidence="5">
    <location>
        <begin position="89"/>
        <end position="439"/>
    </location>
</feature>
<dbReference type="PANTHER" id="PTHR30290">
    <property type="entry name" value="PERIPLASMIC BINDING COMPONENT OF ABC TRANSPORTER"/>
    <property type="match status" value="1"/>
</dbReference>
<evidence type="ECO:0000256" key="2">
    <source>
        <dbReference type="ARBA" id="ARBA00022448"/>
    </source>
</evidence>
<dbReference type="PANTHER" id="PTHR30290:SF9">
    <property type="entry name" value="OLIGOPEPTIDE-BINDING PROTEIN APPA"/>
    <property type="match status" value="1"/>
</dbReference>
<evidence type="ECO:0000256" key="4">
    <source>
        <dbReference type="SAM" id="Phobius"/>
    </source>
</evidence>
<dbReference type="CDD" id="cd00995">
    <property type="entry name" value="PBP2_NikA_DppA_OppA_like"/>
    <property type="match status" value="1"/>
</dbReference>
<name>A0A938B301_UNCTE</name>
<keyword evidence="2" id="KW-0813">Transport</keyword>
<evidence type="ECO:0000256" key="1">
    <source>
        <dbReference type="ARBA" id="ARBA00005695"/>
    </source>
</evidence>
<dbReference type="PIRSF" id="PIRSF002741">
    <property type="entry name" value="MppA"/>
    <property type="match status" value="1"/>
</dbReference>
<dbReference type="GO" id="GO:1904680">
    <property type="term" value="F:peptide transmembrane transporter activity"/>
    <property type="evidence" value="ECO:0007669"/>
    <property type="project" value="TreeGrafter"/>
</dbReference>
<reference evidence="6" key="1">
    <citation type="submission" date="2019-03" db="EMBL/GenBank/DDBJ databases">
        <title>Lake Tanganyika Metagenome-Assembled Genomes (MAGs).</title>
        <authorList>
            <person name="Tran P."/>
        </authorList>
    </citation>
    <scope>NUCLEOTIDE SEQUENCE</scope>
    <source>
        <strain evidence="6">K_DeepCast_65m_m2_066</strain>
    </source>
</reference>
<keyword evidence="4" id="KW-1133">Transmembrane helix</keyword>
<dbReference type="Gene3D" id="3.40.190.10">
    <property type="entry name" value="Periplasmic binding protein-like II"/>
    <property type="match status" value="1"/>
</dbReference>
<dbReference type="Pfam" id="PF00496">
    <property type="entry name" value="SBP_bac_5"/>
    <property type="match status" value="1"/>
</dbReference>
<dbReference type="InterPro" id="IPR039424">
    <property type="entry name" value="SBP_5"/>
</dbReference>
<proteinExistence type="inferred from homology"/>
<keyword evidence="4" id="KW-0812">Transmembrane</keyword>
<dbReference type="GO" id="GO:0015833">
    <property type="term" value="P:peptide transport"/>
    <property type="evidence" value="ECO:0007669"/>
    <property type="project" value="TreeGrafter"/>
</dbReference>